<dbReference type="SUPFAM" id="SSF52540">
    <property type="entry name" value="P-loop containing nucleoside triphosphate hydrolases"/>
    <property type="match status" value="1"/>
</dbReference>
<reference evidence="9 10" key="1">
    <citation type="submission" date="2024-02" db="EMBL/GenBank/DDBJ databases">
        <title>A novel Gemmatimonadota bacterium.</title>
        <authorList>
            <person name="Du Z.-J."/>
            <person name="Ye Y.-Q."/>
        </authorList>
    </citation>
    <scope>NUCLEOTIDE SEQUENCE [LARGE SCALE GENOMIC DNA]</scope>
    <source>
        <strain evidence="9 10">DH-20</strain>
    </source>
</reference>
<feature type="domain" description="Helicase ATP-binding" evidence="7">
    <location>
        <begin position="30"/>
        <end position="197"/>
    </location>
</feature>
<keyword evidence="2 9" id="KW-0378">Hydrolase</keyword>
<dbReference type="InterPro" id="IPR011545">
    <property type="entry name" value="DEAD/DEAH_box_helicase_dom"/>
</dbReference>
<dbReference type="EMBL" id="JBBHLI010000004">
    <property type="protein sequence ID" value="MEK9501011.1"/>
    <property type="molecule type" value="Genomic_DNA"/>
</dbReference>
<evidence type="ECO:0000259" key="7">
    <source>
        <dbReference type="PROSITE" id="PS51192"/>
    </source>
</evidence>
<dbReference type="GO" id="GO:0016787">
    <property type="term" value="F:hydrolase activity"/>
    <property type="evidence" value="ECO:0007669"/>
    <property type="project" value="UniProtKB-KW"/>
</dbReference>
<evidence type="ECO:0000256" key="4">
    <source>
        <dbReference type="ARBA" id="ARBA00022840"/>
    </source>
</evidence>
<comment type="caution">
    <text evidence="9">The sequence shown here is derived from an EMBL/GenBank/DDBJ whole genome shotgun (WGS) entry which is preliminary data.</text>
</comment>
<dbReference type="PROSITE" id="PS51192">
    <property type="entry name" value="HELICASE_ATP_BIND_1"/>
    <property type="match status" value="1"/>
</dbReference>
<sequence length="419" mass="45686">MGVPTSDSLRSALLHHFGYPDFRPGQEVLVRAALEGRDAVGLLPTGGGKSVTYLLPAALGRGVTLVVSPLVSLMADQRRRGIEARLRTEALHSGVSARERRDILGRALAGHLDVLLLAPERLGSPTLAPLLASGQVGRVAVDEAHCLIQWGFDFRPAYLALAGIGRRLRCPVLAVTATATPEVRVGIERVLGLRRPVRVRQSFDRPNLAWRVRRVRGEGARWAALVELLGRPGPALVYAPTRRSVEAVRDALARLGFGAEAYHAGLSDPERSRMQDRFIAGEVRLVVATNAFGMGVDKADVRQVVHWAPPGSIEAWYQEAGRAGRDGEPAACTVLWHPEDLRLQRRLASSGATDRDGADDARAGERRRWARARARRLRALGRFLRGRRCRRAVVLDYLGEDDPPRSCAACDRCAGPSSL</sequence>
<dbReference type="NCBIfam" id="TIGR00614">
    <property type="entry name" value="recQ_fam"/>
    <property type="match status" value="1"/>
</dbReference>
<evidence type="ECO:0000313" key="10">
    <source>
        <dbReference type="Proteomes" id="UP001484239"/>
    </source>
</evidence>
<feature type="domain" description="Helicase C-terminal" evidence="8">
    <location>
        <begin position="207"/>
        <end position="366"/>
    </location>
</feature>
<dbReference type="Gene3D" id="3.40.50.300">
    <property type="entry name" value="P-loop containing nucleotide triphosphate hydrolases"/>
    <property type="match status" value="2"/>
</dbReference>
<dbReference type="Proteomes" id="UP001484239">
    <property type="component" value="Unassembled WGS sequence"/>
</dbReference>
<evidence type="ECO:0000256" key="6">
    <source>
        <dbReference type="ARBA" id="ARBA00044550"/>
    </source>
</evidence>
<evidence type="ECO:0000256" key="1">
    <source>
        <dbReference type="ARBA" id="ARBA00022741"/>
    </source>
</evidence>
<dbReference type="CDD" id="cd17920">
    <property type="entry name" value="DEXHc_RecQ"/>
    <property type="match status" value="1"/>
</dbReference>
<dbReference type="PANTHER" id="PTHR13710:SF108">
    <property type="entry name" value="ATP-DEPENDENT DNA HELICASE Q4"/>
    <property type="match status" value="1"/>
</dbReference>
<keyword evidence="10" id="KW-1185">Reference proteome</keyword>
<dbReference type="Pfam" id="PF16124">
    <property type="entry name" value="RecQ_Zn_bind"/>
    <property type="match status" value="1"/>
</dbReference>
<evidence type="ECO:0000313" key="9">
    <source>
        <dbReference type="EMBL" id="MEK9501011.1"/>
    </source>
</evidence>
<keyword evidence="3 9" id="KW-0347">Helicase</keyword>
<dbReference type="Pfam" id="PF00271">
    <property type="entry name" value="Helicase_C"/>
    <property type="match status" value="1"/>
</dbReference>
<protein>
    <recommendedName>
        <fullName evidence="5">ATP-dependent DNA helicase RecQ</fullName>
    </recommendedName>
    <alternativeName>
        <fullName evidence="6">DNA 3'-5' helicase RecQ</fullName>
    </alternativeName>
</protein>
<gene>
    <name evidence="9" type="ORF">WI372_08485</name>
</gene>
<proteinExistence type="predicted"/>
<evidence type="ECO:0000256" key="3">
    <source>
        <dbReference type="ARBA" id="ARBA00022806"/>
    </source>
</evidence>
<dbReference type="PROSITE" id="PS51194">
    <property type="entry name" value="HELICASE_CTER"/>
    <property type="match status" value="1"/>
</dbReference>
<dbReference type="Pfam" id="PF00270">
    <property type="entry name" value="DEAD"/>
    <property type="match status" value="1"/>
</dbReference>
<dbReference type="RefSeq" id="WP_405276981.1">
    <property type="nucleotide sequence ID" value="NZ_JBBHLI010000004.1"/>
</dbReference>
<organism evidence="9 10">
    <name type="scientific">Gaopeijia maritima</name>
    <dbReference type="NCBI Taxonomy" id="3119007"/>
    <lineage>
        <taxon>Bacteria</taxon>
        <taxon>Pseudomonadati</taxon>
        <taxon>Gemmatimonadota</taxon>
        <taxon>Longimicrobiia</taxon>
        <taxon>Gaopeijiales</taxon>
        <taxon>Gaopeijiaceae</taxon>
        <taxon>Gaopeijia</taxon>
    </lineage>
</organism>
<dbReference type="InterPro" id="IPR004589">
    <property type="entry name" value="DNA_helicase_ATP-dep_RecQ"/>
</dbReference>
<dbReference type="GO" id="GO:0003678">
    <property type="term" value="F:DNA helicase activity"/>
    <property type="evidence" value="ECO:0007669"/>
    <property type="project" value="UniProtKB-EC"/>
</dbReference>
<evidence type="ECO:0000259" key="8">
    <source>
        <dbReference type="PROSITE" id="PS51194"/>
    </source>
</evidence>
<dbReference type="SMART" id="SM00487">
    <property type="entry name" value="DEXDc"/>
    <property type="match status" value="1"/>
</dbReference>
<keyword evidence="4" id="KW-0067">ATP-binding</keyword>
<evidence type="ECO:0000256" key="2">
    <source>
        <dbReference type="ARBA" id="ARBA00022801"/>
    </source>
</evidence>
<dbReference type="InterPro" id="IPR032284">
    <property type="entry name" value="RecQ_Zn-bd"/>
</dbReference>
<keyword evidence="1" id="KW-0547">Nucleotide-binding</keyword>
<accession>A0ABU9E8F1</accession>
<evidence type="ECO:0000256" key="5">
    <source>
        <dbReference type="ARBA" id="ARBA00044535"/>
    </source>
</evidence>
<dbReference type="InterPro" id="IPR001650">
    <property type="entry name" value="Helicase_C-like"/>
</dbReference>
<name>A0ABU9E8F1_9BACT</name>
<dbReference type="InterPro" id="IPR027417">
    <property type="entry name" value="P-loop_NTPase"/>
</dbReference>
<dbReference type="InterPro" id="IPR014001">
    <property type="entry name" value="Helicase_ATP-bd"/>
</dbReference>
<dbReference type="PANTHER" id="PTHR13710">
    <property type="entry name" value="DNA HELICASE RECQ FAMILY MEMBER"/>
    <property type="match status" value="1"/>
</dbReference>
<dbReference type="SMART" id="SM00490">
    <property type="entry name" value="HELICc"/>
    <property type="match status" value="1"/>
</dbReference>